<proteinExistence type="predicted"/>
<dbReference type="EMBL" id="BMTD01000005">
    <property type="protein sequence ID" value="GGU93661.1"/>
    <property type="molecule type" value="Genomic_DNA"/>
</dbReference>
<dbReference type="PROSITE" id="PS50011">
    <property type="entry name" value="PROTEIN_KINASE_DOM"/>
    <property type="match status" value="1"/>
</dbReference>
<dbReference type="InterPro" id="IPR000719">
    <property type="entry name" value="Prot_kinase_dom"/>
</dbReference>
<gene>
    <name evidence="2" type="ORF">GCM10010260_30890</name>
</gene>
<evidence type="ECO:0000259" key="1">
    <source>
        <dbReference type="PROSITE" id="PS50011"/>
    </source>
</evidence>
<keyword evidence="3" id="KW-1185">Reference proteome</keyword>
<dbReference type="AlphaFoldDB" id="A0A918ICG4"/>
<dbReference type="Gene3D" id="1.10.510.10">
    <property type="entry name" value="Transferase(Phosphotransferase) domain 1"/>
    <property type="match status" value="1"/>
</dbReference>
<accession>A0A918ICG4</accession>
<protein>
    <recommendedName>
        <fullName evidence="1">Protein kinase domain-containing protein</fullName>
    </recommendedName>
</protein>
<reference evidence="2" key="2">
    <citation type="submission" date="2020-09" db="EMBL/GenBank/DDBJ databases">
        <authorList>
            <person name="Sun Q."/>
            <person name="Ohkuma M."/>
        </authorList>
    </citation>
    <scope>NUCLEOTIDE SEQUENCE</scope>
    <source>
        <strain evidence="2">JCM 4369</strain>
    </source>
</reference>
<dbReference type="Proteomes" id="UP000618795">
    <property type="component" value="Unassembled WGS sequence"/>
</dbReference>
<organism evidence="2 3">
    <name type="scientific">Streptomyces filipinensis</name>
    <dbReference type="NCBI Taxonomy" id="66887"/>
    <lineage>
        <taxon>Bacteria</taxon>
        <taxon>Bacillati</taxon>
        <taxon>Actinomycetota</taxon>
        <taxon>Actinomycetes</taxon>
        <taxon>Kitasatosporales</taxon>
        <taxon>Streptomycetaceae</taxon>
        <taxon>Streptomyces</taxon>
    </lineage>
</organism>
<dbReference type="GO" id="GO:0005524">
    <property type="term" value="F:ATP binding"/>
    <property type="evidence" value="ECO:0007669"/>
    <property type="project" value="InterPro"/>
</dbReference>
<evidence type="ECO:0000313" key="2">
    <source>
        <dbReference type="EMBL" id="GGU93661.1"/>
    </source>
</evidence>
<evidence type="ECO:0000313" key="3">
    <source>
        <dbReference type="Proteomes" id="UP000618795"/>
    </source>
</evidence>
<dbReference type="GO" id="GO:0004672">
    <property type="term" value="F:protein kinase activity"/>
    <property type="evidence" value="ECO:0007669"/>
    <property type="project" value="InterPro"/>
</dbReference>
<sequence>MLDQDLLRAARLAGYGIVGTQLSLLSDHRLGEVVAAATPLGSGIGGRSAELDINGTRVFVKRIPLTEVELRRENVRSTANVFELPMFYQYGVGPTGFGAWRELAVHTMTTNWVLCGECAGFPLMYHWRILPDSPPEGFTDEFGGLEGTVAHWEGSPAVRDRLEAIGQSSYSLVVFLEHVPHTLAGWLADHRKPAVSEGGVGLPFLWVEEALMSGADFMSSHGLVHFDAHFANILTDGRQLYFADFGLALSSHFDLSADESDCAEGFTVQTGQHFGLALAAGHGLKHVQGGSTGDVVVRLLVRRP</sequence>
<feature type="domain" description="Protein kinase" evidence="1">
    <location>
        <begin position="34"/>
        <end position="304"/>
    </location>
</feature>
<reference evidence="2" key="1">
    <citation type="journal article" date="2014" name="Int. J. Syst. Evol. Microbiol.">
        <title>Complete genome sequence of Corynebacterium casei LMG S-19264T (=DSM 44701T), isolated from a smear-ripened cheese.</title>
        <authorList>
            <consortium name="US DOE Joint Genome Institute (JGI-PGF)"/>
            <person name="Walter F."/>
            <person name="Albersmeier A."/>
            <person name="Kalinowski J."/>
            <person name="Ruckert C."/>
        </authorList>
    </citation>
    <scope>NUCLEOTIDE SEQUENCE</scope>
    <source>
        <strain evidence="2">JCM 4369</strain>
    </source>
</reference>
<name>A0A918ICG4_9ACTN</name>
<comment type="caution">
    <text evidence="2">The sequence shown here is derived from an EMBL/GenBank/DDBJ whole genome shotgun (WGS) entry which is preliminary data.</text>
</comment>
<dbReference type="RefSeq" id="WP_229854126.1">
    <property type="nucleotide sequence ID" value="NZ_BMTD01000005.1"/>
</dbReference>
<dbReference type="SUPFAM" id="SSF56112">
    <property type="entry name" value="Protein kinase-like (PK-like)"/>
    <property type="match status" value="2"/>
</dbReference>
<dbReference type="InterPro" id="IPR011009">
    <property type="entry name" value="Kinase-like_dom_sf"/>
</dbReference>